<name>A0A6H5HHS7_9HEMI</name>
<gene>
    <name evidence="1" type="ORF">NTEN_LOCUS19802</name>
</gene>
<proteinExistence type="predicted"/>
<evidence type="ECO:0000313" key="1">
    <source>
        <dbReference type="EMBL" id="CAB0015462.1"/>
    </source>
</evidence>
<feature type="non-terminal residue" evidence="1">
    <location>
        <position position="87"/>
    </location>
</feature>
<dbReference type="Proteomes" id="UP000479000">
    <property type="component" value="Unassembled WGS sequence"/>
</dbReference>
<organism evidence="1 2">
    <name type="scientific">Nesidiocoris tenuis</name>
    <dbReference type="NCBI Taxonomy" id="355587"/>
    <lineage>
        <taxon>Eukaryota</taxon>
        <taxon>Metazoa</taxon>
        <taxon>Ecdysozoa</taxon>
        <taxon>Arthropoda</taxon>
        <taxon>Hexapoda</taxon>
        <taxon>Insecta</taxon>
        <taxon>Pterygota</taxon>
        <taxon>Neoptera</taxon>
        <taxon>Paraneoptera</taxon>
        <taxon>Hemiptera</taxon>
        <taxon>Heteroptera</taxon>
        <taxon>Panheteroptera</taxon>
        <taxon>Cimicomorpha</taxon>
        <taxon>Miridae</taxon>
        <taxon>Dicyphina</taxon>
        <taxon>Nesidiocoris</taxon>
    </lineage>
</organism>
<dbReference type="AlphaFoldDB" id="A0A6H5HHS7"/>
<reference evidence="1 2" key="1">
    <citation type="submission" date="2020-02" db="EMBL/GenBank/DDBJ databases">
        <authorList>
            <person name="Ferguson B K."/>
        </authorList>
    </citation>
    <scope>NUCLEOTIDE SEQUENCE [LARGE SCALE GENOMIC DNA]</scope>
</reference>
<keyword evidence="2" id="KW-1185">Reference proteome</keyword>
<evidence type="ECO:0000313" key="2">
    <source>
        <dbReference type="Proteomes" id="UP000479000"/>
    </source>
</evidence>
<dbReference type="EMBL" id="CADCXU010029128">
    <property type="protein sequence ID" value="CAB0015462.1"/>
    <property type="molecule type" value="Genomic_DNA"/>
</dbReference>
<sequence>MNPVGGWDANRFHSEAGAPDWSEVRRTSPAYLVKACQLMSMISLLDSGAGPQFEFHKLLMLIRDIRPPVIKGIRAPVTSATPSTNEQ</sequence>
<protein>
    <submittedName>
        <fullName evidence="1">Uncharacterized protein</fullName>
    </submittedName>
</protein>
<accession>A0A6H5HHS7</accession>